<evidence type="ECO:0000256" key="1">
    <source>
        <dbReference type="SAM" id="SignalP"/>
    </source>
</evidence>
<gene>
    <name evidence="2" type="ORF">GNQ08_02530</name>
</gene>
<dbReference type="AlphaFoldDB" id="A0A6N8EST5"/>
<name>A0A6N8EST5_PAEMA</name>
<organism evidence="2 3">
    <name type="scientific">Paenibacillus macerans</name>
    <name type="common">Bacillus macerans</name>
    <dbReference type="NCBI Taxonomy" id="44252"/>
    <lineage>
        <taxon>Bacteria</taxon>
        <taxon>Bacillati</taxon>
        <taxon>Bacillota</taxon>
        <taxon>Bacilli</taxon>
        <taxon>Bacillales</taxon>
        <taxon>Paenibacillaceae</taxon>
        <taxon>Paenibacillus</taxon>
    </lineage>
</organism>
<dbReference type="Proteomes" id="UP000442469">
    <property type="component" value="Unassembled WGS sequence"/>
</dbReference>
<evidence type="ECO:0000313" key="2">
    <source>
        <dbReference type="EMBL" id="MUG21308.1"/>
    </source>
</evidence>
<protein>
    <submittedName>
        <fullName evidence="2">Uncharacterized protein</fullName>
    </submittedName>
</protein>
<accession>A0A6N8EST5</accession>
<feature type="chain" id="PRO_5026875710" evidence="1">
    <location>
        <begin position="25"/>
        <end position="224"/>
    </location>
</feature>
<reference evidence="2 3" key="1">
    <citation type="submission" date="2019-11" db="EMBL/GenBank/DDBJ databases">
        <title>Draft genome sequences of five Paenibacillus species of dairy origin.</title>
        <authorList>
            <person name="Olajide A.M."/>
            <person name="Chen S."/>
            <person name="Lapointe G."/>
        </authorList>
    </citation>
    <scope>NUCLEOTIDE SEQUENCE [LARGE SCALE GENOMIC DNA]</scope>
    <source>
        <strain evidence="2 3">3CT49</strain>
    </source>
</reference>
<evidence type="ECO:0000313" key="3">
    <source>
        <dbReference type="Proteomes" id="UP000442469"/>
    </source>
</evidence>
<sequence length="224" mass="24548">MRKILVSSITVGILSLAMCVPLFAADGSSATDSGSRVKESINLQDASENMTMSDVLTFDELVLEFAKDSEISVDQARATLLSNYYSSGKKLNSSVSPQLATFRTFTATLEEFSKIGIDYKPSLNFYCETTESRPSFHGIVSVLNTTMNRIYNGKAKQFSGTVYTNLEHANKIHYVVEGSFYNNGTTTYSGNGGIKVGESFTLSFGVSNSSNYFGSLYEPGDYEW</sequence>
<dbReference type="RefSeq" id="WP_196427455.1">
    <property type="nucleotide sequence ID" value="NZ_JAHAJO010000022.1"/>
</dbReference>
<dbReference type="EMBL" id="WNZZ01000001">
    <property type="protein sequence ID" value="MUG21308.1"/>
    <property type="molecule type" value="Genomic_DNA"/>
</dbReference>
<comment type="caution">
    <text evidence="2">The sequence shown here is derived from an EMBL/GenBank/DDBJ whole genome shotgun (WGS) entry which is preliminary data.</text>
</comment>
<keyword evidence="1" id="KW-0732">Signal</keyword>
<feature type="signal peptide" evidence="1">
    <location>
        <begin position="1"/>
        <end position="24"/>
    </location>
</feature>
<proteinExistence type="predicted"/>